<dbReference type="Proteomes" id="UP001627284">
    <property type="component" value="Unassembled WGS sequence"/>
</dbReference>
<proteinExistence type="predicted"/>
<comment type="caution">
    <text evidence="2">The sequence shown here is derived from an EMBL/GenBank/DDBJ whole genome shotgun (WGS) entry which is preliminary data.</text>
</comment>
<evidence type="ECO:0000313" key="2">
    <source>
        <dbReference type="EMBL" id="KAL3358273.1"/>
    </source>
</evidence>
<sequence length="112" mass="11916">MANGAYFVASGEEVEVKYEKAYSVEPKSADFIDQITLNAGVLIHRGSNSGKWTAATNNDTESAGDDGGGEDLVAISGDSDDDYGGDEESRSSSIYSNFSLLFNFLMTLLALL</sequence>
<keyword evidence="3" id="KW-1185">Reference proteome</keyword>
<reference evidence="2 3" key="1">
    <citation type="submission" date="2024-05" db="EMBL/GenBank/DDBJ databases">
        <title>De novo assembly of an allotetraploid wild potato.</title>
        <authorList>
            <person name="Hosaka A.J."/>
        </authorList>
    </citation>
    <scope>NUCLEOTIDE SEQUENCE [LARGE SCALE GENOMIC DNA]</scope>
    <source>
        <tissue evidence="2">Young leaves</tissue>
    </source>
</reference>
<feature type="region of interest" description="Disordered" evidence="1">
    <location>
        <begin position="48"/>
        <end position="91"/>
    </location>
</feature>
<name>A0ABD2TPD6_9SOLN</name>
<dbReference type="EMBL" id="JBJKTR010000009">
    <property type="protein sequence ID" value="KAL3358273.1"/>
    <property type="molecule type" value="Genomic_DNA"/>
</dbReference>
<organism evidence="2 3">
    <name type="scientific">Solanum stoloniferum</name>
    <dbReference type="NCBI Taxonomy" id="62892"/>
    <lineage>
        <taxon>Eukaryota</taxon>
        <taxon>Viridiplantae</taxon>
        <taxon>Streptophyta</taxon>
        <taxon>Embryophyta</taxon>
        <taxon>Tracheophyta</taxon>
        <taxon>Spermatophyta</taxon>
        <taxon>Magnoliopsida</taxon>
        <taxon>eudicotyledons</taxon>
        <taxon>Gunneridae</taxon>
        <taxon>Pentapetalae</taxon>
        <taxon>asterids</taxon>
        <taxon>lamiids</taxon>
        <taxon>Solanales</taxon>
        <taxon>Solanaceae</taxon>
        <taxon>Solanoideae</taxon>
        <taxon>Solaneae</taxon>
        <taxon>Solanum</taxon>
    </lineage>
</organism>
<feature type="compositionally biased region" description="Polar residues" evidence="1">
    <location>
        <begin position="48"/>
        <end position="61"/>
    </location>
</feature>
<dbReference type="AlphaFoldDB" id="A0ABD2TPD6"/>
<accession>A0ABD2TPD6</accession>
<evidence type="ECO:0000313" key="3">
    <source>
        <dbReference type="Proteomes" id="UP001627284"/>
    </source>
</evidence>
<evidence type="ECO:0000256" key="1">
    <source>
        <dbReference type="SAM" id="MobiDB-lite"/>
    </source>
</evidence>
<protein>
    <submittedName>
        <fullName evidence="2">Uncharacterized protein</fullName>
    </submittedName>
</protein>
<gene>
    <name evidence="2" type="ORF">AABB24_015423</name>
</gene>